<proteinExistence type="predicted"/>
<dbReference type="GO" id="GO:0009401">
    <property type="term" value="P:phosphoenolpyruvate-dependent sugar phosphotransferase system"/>
    <property type="evidence" value="ECO:0007669"/>
    <property type="project" value="UniProtKB-KW"/>
</dbReference>
<accession>A0A4S4FR35</accession>
<evidence type="ECO:0000256" key="8">
    <source>
        <dbReference type="ARBA" id="ARBA00022777"/>
    </source>
</evidence>
<evidence type="ECO:0000256" key="3">
    <source>
        <dbReference type="ARBA" id="ARBA00022448"/>
    </source>
</evidence>
<comment type="caution">
    <text evidence="13">The sequence shown here is derived from an EMBL/GenBank/DDBJ whole genome shotgun (WGS) entry which is preliminary data.</text>
</comment>
<keyword evidence="8" id="KW-0418">Kinase</keyword>
<sequence>MAGPTRRPLTELLGDSSIQLGLTAVDRFDAVRQCGEALIAAGAATSVYLDSMLEREHSVSTYIGEGVAIPHGTLAGKDAVHRSAMVVLGFPEGIEWGDELAFICVGIAASAGGHVALVARLAEILLDPALATRLRTAAAPEDIIELFSA</sequence>
<evidence type="ECO:0000256" key="6">
    <source>
        <dbReference type="ARBA" id="ARBA00022679"/>
    </source>
</evidence>
<dbReference type="SUPFAM" id="SSF55804">
    <property type="entry name" value="Phoshotransferase/anion transport protein"/>
    <property type="match status" value="1"/>
</dbReference>
<feature type="domain" description="PTS EIIA type-2" evidence="12">
    <location>
        <begin position="11"/>
        <end position="149"/>
    </location>
</feature>
<dbReference type="PANTHER" id="PTHR30181">
    <property type="entry name" value="MANNITOL PERMEASE IIC COMPONENT"/>
    <property type="match status" value="1"/>
</dbReference>
<dbReference type="OrthoDB" id="1640042at2"/>
<reference evidence="13 14" key="1">
    <citation type="submission" date="2019-04" db="EMBL/GenBank/DDBJ databases">
        <authorList>
            <person name="Jiang L."/>
        </authorList>
    </citation>
    <scope>NUCLEOTIDE SEQUENCE [LARGE SCALE GENOMIC DNA]</scope>
    <source>
        <strain evidence="13 14">YIM 131853</strain>
    </source>
</reference>
<dbReference type="GO" id="GO:0090563">
    <property type="term" value="F:protein-phosphocysteine-sugar phosphotransferase activity"/>
    <property type="evidence" value="ECO:0007669"/>
    <property type="project" value="TreeGrafter"/>
</dbReference>
<evidence type="ECO:0000256" key="7">
    <source>
        <dbReference type="ARBA" id="ARBA00022683"/>
    </source>
</evidence>
<evidence type="ECO:0000256" key="11">
    <source>
        <dbReference type="ARBA" id="ARBA00030962"/>
    </source>
</evidence>
<dbReference type="Pfam" id="PF00359">
    <property type="entry name" value="PTS_EIIA_2"/>
    <property type="match status" value="1"/>
</dbReference>
<dbReference type="InterPro" id="IPR050893">
    <property type="entry name" value="Sugar_PTS"/>
</dbReference>
<comment type="function">
    <text evidence="1">The phosphoenolpyruvate-dependent sugar phosphotransferase system (sugar PTS), a major carbohydrate active transport system, catalyzes the phosphorylation of incoming sugar substrates concomitantly with their translocation across the cell membrane. The enzyme II CmtAB PTS system is involved in D-mannitol transport.</text>
</comment>
<evidence type="ECO:0000256" key="2">
    <source>
        <dbReference type="ARBA" id="ARBA00014783"/>
    </source>
</evidence>
<dbReference type="RefSeq" id="WP_136425864.1">
    <property type="nucleotide sequence ID" value="NZ_SSSM01000001.1"/>
</dbReference>
<evidence type="ECO:0000313" key="14">
    <source>
        <dbReference type="Proteomes" id="UP000309133"/>
    </source>
</evidence>
<evidence type="ECO:0000256" key="1">
    <source>
        <dbReference type="ARBA" id="ARBA00002434"/>
    </source>
</evidence>
<keyword evidence="3" id="KW-0813">Transport</keyword>
<dbReference type="EMBL" id="SSSM01000001">
    <property type="protein sequence ID" value="THG33083.1"/>
    <property type="molecule type" value="Genomic_DNA"/>
</dbReference>
<keyword evidence="5 13" id="KW-0762">Sugar transport</keyword>
<dbReference type="InterPro" id="IPR016152">
    <property type="entry name" value="PTrfase/Anion_transptr"/>
</dbReference>
<dbReference type="Proteomes" id="UP000309133">
    <property type="component" value="Unassembled WGS sequence"/>
</dbReference>
<organism evidence="13 14">
    <name type="scientific">Naasia lichenicola</name>
    <dbReference type="NCBI Taxonomy" id="2565933"/>
    <lineage>
        <taxon>Bacteria</taxon>
        <taxon>Bacillati</taxon>
        <taxon>Actinomycetota</taxon>
        <taxon>Actinomycetes</taxon>
        <taxon>Micrococcales</taxon>
        <taxon>Microbacteriaceae</taxon>
        <taxon>Naasia</taxon>
    </lineage>
</organism>
<dbReference type="Gene3D" id="3.40.930.10">
    <property type="entry name" value="Mannitol-specific EII, Chain A"/>
    <property type="match status" value="1"/>
</dbReference>
<dbReference type="PROSITE" id="PS51094">
    <property type="entry name" value="PTS_EIIA_TYPE_2"/>
    <property type="match status" value="1"/>
</dbReference>
<evidence type="ECO:0000256" key="9">
    <source>
        <dbReference type="ARBA" id="ARBA00029908"/>
    </source>
</evidence>
<protein>
    <recommendedName>
        <fullName evidence="2">Mannitol-specific phosphotransferase enzyme IIA component</fullName>
    </recommendedName>
    <alternativeName>
        <fullName evidence="10">EIIA</fullName>
    </alternativeName>
    <alternativeName>
        <fullName evidence="11">EIII</fullName>
    </alternativeName>
    <alternativeName>
        <fullName evidence="9">PTS system mannitol-specific EIIA component</fullName>
    </alternativeName>
</protein>
<keyword evidence="6" id="KW-0808">Transferase</keyword>
<dbReference type="AlphaFoldDB" id="A0A4S4FR35"/>
<dbReference type="PROSITE" id="PS00372">
    <property type="entry name" value="PTS_EIIA_TYPE_2_HIS"/>
    <property type="match status" value="1"/>
</dbReference>
<dbReference type="CDD" id="cd00211">
    <property type="entry name" value="PTS_IIA_fru"/>
    <property type="match status" value="1"/>
</dbReference>
<evidence type="ECO:0000256" key="4">
    <source>
        <dbReference type="ARBA" id="ARBA00022553"/>
    </source>
</evidence>
<keyword evidence="4" id="KW-0597">Phosphoprotein</keyword>
<keyword evidence="14" id="KW-1185">Reference proteome</keyword>
<evidence type="ECO:0000313" key="13">
    <source>
        <dbReference type="EMBL" id="THG33083.1"/>
    </source>
</evidence>
<evidence type="ECO:0000256" key="10">
    <source>
        <dbReference type="ARBA" id="ARBA00030956"/>
    </source>
</evidence>
<dbReference type="GO" id="GO:0016301">
    <property type="term" value="F:kinase activity"/>
    <property type="evidence" value="ECO:0007669"/>
    <property type="project" value="UniProtKB-KW"/>
</dbReference>
<dbReference type="InterPro" id="IPR002178">
    <property type="entry name" value="PTS_EIIA_type-2_dom"/>
</dbReference>
<evidence type="ECO:0000259" key="12">
    <source>
        <dbReference type="PROSITE" id="PS51094"/>
    </source>
</evidence>
<keyword evidence="7" id="KW-0598">Phosphotransferase system</keyword>
<name>A0A4S4FR35_9MICO</name>
<dbReference type="GO" id="GO:0005886">
    <property type="term" value="C:plasma membrane"/>
    <property type="evidence" value="ECO:0007669"/>
    <property type="project" value="TreeGrafter"/>
</dbReference>
<evidence type="ECO:0000256" key="5">
    <source>
        <dbReference type="ARBA" id="ARBA00022597"/>
    </source>
</evidence>
<dbReference type="PANTHER" id="PTHR30181:SF2">
    <property type="entry name" value="PTS SYSTEM MANNITOL-SPECIFIC EIICBA COMPONENT"/>
    <property type="match status" value="1"/>
</dbReference>
<gene>
    <name evidence="13" type="ORF">E6C64_01610</name>
</gene>